<protein>
    <recommendedName>
        <fullName evidence="3">DUF2971 domain-containing protein</fullName>
    </recommendedName>
</protein>
<gene>
    <name evidence="1" type="ORF">AX660_21865</name>
</gene>
<dbReference type="Proteomes" id="UP000070299">
    <property type="component" value="Unassembled WGS sequence"/>
</dbReference>
<dbReference type="RefSeq" id="WP_068380727.1">
    <property type="nucleotide sequence ID" value="NZ_LSNE01000011.1"/>
</dbReference>
<comment type="caution">
    <text evidence="1">The sequence shown here is derived from an EMBL/GenBank/DDBJ whole genome shotgun (WGS) entry which is preliminary data.</text>
</comment>
<keyword evidence="2" id="KW-1185">Reference proteome</keyword>
<evidence type="ECO:0000313" key="1">
    <source>
        <dbReference type="EMBL" id="KXI27369.1"/>
    </source>
</evidence>
<dbReference type="EMBL" id="LSNE01000011">
    <property type="protein sequence ID" value="KXI27369.1"/>
    <property type="molecule type" value="Genomic_DNA"/>
</dbReference>
<sequence length="235" mass="26662">MERTLATVGSEVNTQKILRRYLDLPKLLDILHSKSLYFRRADGFSDRLEGALFPCLRRSIDEGCKNGAIKTNSDEFYRRAREENFVSCWTIGANDNMALWQLYGGIKTSVAITTTVERIIHCALDWNEPIDVRKVKYINHKKPPNCGIGAPRDVLQFKSEAYKFENELRVVVSPHRNVNPSMGMRLPLTDLNKLIRSVVLAPEAESNFVEAVSDLCVKYGLKAPVRKSKLSFVSV</sequence>
<reference evidence="2" key="1">
    <citation type="submission" date="2016-02" db="EMBL/GenBank/DDBJ databases">
        <authorList>
            <person name="Schultz-Johansen M."/>
            <person name="Glaring M.A."/>
            <person name="Bech P.K."/>
            <person name="Stougaard P."/>
        </authorList>
    </citation>
    <scope>NUCLEOTIDE SEQUENCE [LARGE SCALE GENOMIC DNA]</scope>
    <source>
        <strain evidence="2">S66</strain>
    </source>
</reference>
<dbReference type="AlphaFoldDB" id="A0A148KM81"/>
<evidence type="ECO:0008006" key="3">
    <source>
        <dbReference type="Google" id="ProtNLM"/>
    </source>
</evidence>
<dbReference type="STRING" id="1799789.AX660_21865"/>
<accession>A0A148KM81</accession>
<dbReference type="OrthoDB" id="8548541at2"/>
<proteinExistence type="predicted"/>
<name>A0A148KM81_9ALTE</name>
<organism evidence="1 2">
    <name type="scientific">Paraglaciecola hydrolytica</name>
    <dbReference type="NCBI Taxonomy" id="1799789"/>
    <lineage>
        <taxon>Bacteria</taxon>
        <taxon>Pseudomonadati</taxon>
        <taxon>Pseudomonadota</taxon>
        <taxon>Gammaproteobacteria</taxon>
        <taxon>Alteromonadales</taxon>
        <taxon>Alteromonadaceae</taxon>
        <taxon>Paraglaciecola</taxon>
    </lineage>
</organism>
<evidence type="ECO:0000313" key="2">
    <source>
        <dbReference type="Proteomes" id="UP000070299"/>
    </source>
</evidence>